<proteinExistence type="predicted"/>
<name>A0A370G2L3_9BACI</name>
<keyword evidence="3 6" id="KW-0812">Transmembrane</keyword>
<dbReference type="Pfam" id="PF00482">
    <property type="entry name" value="T2SSF"/>
    <property type="match status" value="1"/>
</dbReference>
<evidence type="ECO:0000313" key="9">
    <source>
        <dbReference type="Proteomes" id="UP000255326"/>
    </source>
</evidence>
<feature type="transmembrane region" description="Helical" evidence="6">
    <location>
        <begin position="275"/>
        <end position="301"/>
    </location>
</feature>
<feature type="domain" description="Type II secretion system protein GspF" evidence="7">
    <location>
        <begin position="166"/>
        <end position="291"/>
    </location>
</feature>
<accession>A0A370G2L3</accession>
<dbReference type="PANTHER" id="PTHR35007">
    <property type="entry name" value="INTEGRAL MEMBRANE PROTEIN-RELATED"/>
    <property type="match status" value="1"/>
</dbReference>
<evidence type="ECO:0000256" key="6">
    <source>
        <dbReference type="SAM" id="Phobius"/>
    </source>
</evidence>
<dbReference type="AlphaFoldDB" id="A0A370G2L3"/>
<evidence type="ECO:0000256" key="4">
    <source>
        <dbReference type="ARBA" id="ARBA00022989"/>
    </source>
</evidence>
<gene>
    <name evidence="8" type="ORF">DFR59_12040</name>
</gene>
<comment type="subcellular location">
    <subcellularLocation>
        <location evidence="1">Cell membrane</location>
        <topology evidence="1">Multi-pass membrane protein</topology>
    </subcellularLocation>
</comment>
<evidence type="ECO:0000256" key="5">
    <source>
        <dbReference type="ARBA" id="ARBA00023136"/>
    </source>
</evidence>
<sequence length="313" mass="35770">MDAIILLTILLFWITFVIAISHVFTYLKEKRMLIDHISDVTDVDVFEKKKRKKKSGSLIQKLTKYADEFADLGQRINFFSENQDVKDWLRKSGNKYELSVEQFQGLKIVLLLIGFISGFLALVIGLPLSQYALVLNPIIGFFLPIIIVRNQAKKRQDALRHDLPDFLDTISTSLQAGVSLDQALREVIRFFEGPLREEFSRFNQEIDLGVQRETAYRNLLERNDNPEFQSLIKSLLQGLKLGVPIATTFKVQAEDMRQFREEQVKELAAKASPKVTLVTTFVVAPVSILMIAGLMILNMIYGENSILNLFKNL</sequence>
<protein>
    <submittedName>
        <fullName evidence="8">Tight adherence protein C</fullName>
    </submittedName>
</protein>
<dbReference type="InterPro" id="IPR018076">
    <property type="entry name" value="T2SS_GspF_dom"/>
</dbReference>
<evidence type="ECO:0000259" key="7">
    <source>
        <dbReference type="Pfam" id="PF00482"/>
    </source>
</evidence>
<evidence type="ECO:0000313" key="8">
    <source>
        <dbReference type="EMBL" id="RDI37942.1"/>
    </source>
</evidence>
<feature type="transmembrane region" description="Helical" evidence="6">
    <location>
        <begin position="105"/>
        <end position="124"/>
    </location>
</feature>
<dbReference type="RefSeq" id="WP_114747089.1">
    <property type="nucleotide sequence ID" value="NZ_QQAY01000020.1"/>
</dbReference>
<keyword evidence="9" id="KW-1185">Reference proteome</keyword>
<reference evidence="8 9" key="1">
    <citation type="submission" date="2018-07" db="EMBL/GenBank/DDBJ databases">
        <title>Genomic Encyclopedia of Type Strains, Phase IV (KMG-IV): sequencing the most valuable type-strain genomes for metagenomic binning, comparative biology and taxonomic classification.</title>
        <authorList>
            <person name="Goeker M."/>
        </authorList>
    </citation>
    <scope>NUCLEOTIDE SEQUENCE [LARGE SCALE GENOMIC DNA]</scope>
    <source>
        <strain evidence="8 9">DSM 25281</strain>
    </source>
</reference>
<evidence type="ECO:0000256" key="1">
    <source>
        <dbReference type="ARBA" id="ARBA00004651"/>
    </source>
</evidence>
<dbReference type="Proteomes" id="UP000255326">
    <property type="component" value="Unassembled WGS sequence"/>
</dbReference>
<evidence type="ECO:0000256" key="3">
    <source>
        <dbReference type="ARBA" id="ARBA00022692"/>
    </source>
</evidence>
<organism evidence="8 9">
    <name type="scientific">Falsibacillus pallidus</name>
    <dbReference type="NCBI Taxonomy" id="493781"/>
    <lineage>
        <taxon>Bacteria</taxon>
        <taxon>Bacillati</taxon>
        <taxon>Bacillota</taxon>
        <taxon>Bacilli</taxon>
        <taxon>Bacillales</taxon>
        <taxon>Bacillaceae</taxon>
        <taxon>Falsibacillus</taxon>
    </lineage>
</organism>
<keyword evidence="2" id="KW-1003">Cell membrane</keyword>
<evidence type="ECO:0000256" key="2">
    <source>
        <dbReference type="ARBA" id="ARBA00022475"/>
    </source>
</evidence>
<dbReference type="OrthoDB" id="2574794at2"/>
<feature type="transmembrane region" description="Helical" evidence="6">
    <location>
        <begin position="130"/>
        <end position="148"/>
    </location>
</feature>
<keyword evidence="4 6" id="KW-1133">Transmembrane helix</keyword>
<dbReference type="PANTHER" id="PTHR35007:SF2">
    <property type="entry name" value="PILUS ASSEMBLE PROTEIN"/>
    <property type="match status" value="1"/>
</dbReference>
<feature type="transmembrane region" description="Helical" evidence="6">
    <location>
        <begin position="6"/>
        <end position="27"/>
    </location>
</feature>
<comment type="caution">
    <text evidence="8">The sequence shown here is derived from an EMBL/GenBank/DDBJ whole genome shotgun (WGS) entry which is preliminary data.</text>
</comment>
<keyword evidence="5 6" id="KW-0472">Membrane</keyword>
<dbReference type="EMBL" id="QQAY01000020">
    <property type="protein sequence ID" value="RDI37942.1"/>
    <property type="molecule type" value="Genomic_DNA"/>
</dbReference>
<dbReference type="GO" id="GO:0005886">
    <property type="term" value="C:plasma membrane"/>
    <property type="evidence" value="ECO:0007669"/>
    <property type="project" value="UniProtKB-SubCell"/>
</dbReference>